<dbReference type="PANTHER" id="PTHR45224:SF10">
    <property type="entry name" value="OS09G0317700 PROTEIN"/>
    <property type="match status" value="1"/>
</dbReference>
<dbReference type="Proteomes" id="UP000026960">
    <property type="component" value="Chromosome 8"/>
</dbReference>
<dbReference type="AlphaFoldDB" id="A0A0D3GZR0"/>
<protein>
    <recommendedName>
        <fullName evidence="4">No apical meristem-associated C-terminal domain-containing protein</fullName>
    </recommendedName>
</protein>
<sequence>MDPDRAYYSFLEDSEVAHPFGQSRSQVDLHHRQDDFPYAHAEFPAFSTQQPTDGASNGGLRSASRAGTRHRVQANPVGEDDGRGRMYYTRDEDLRLAVCDSPKWNAHISLLGRGPRKIAAEFDVNAAPIEEHEEQPRPMGIKRAKKAKQAGISLEVKDLVKSLVDAKARQDEETSAMKEFQQKLSEEKTQTANILLLAAQEKTKAKLIEQQTKLLEKFTEMIAVDTSCMEPWAREAHIRACTHMSDQLWGKGPSMQ</sequence>
<evidence type="ECO:0000256" key="1">
    <source>
        <dbReference type="SAM" id="MobiDB-lite"/>
    </source>
</evidence>
<reference evidence="2" key="2">
    <citation type="submission" date="2015-03" db="UniProtKB">
        <authorList>
            <consortium name="EnsemblPlants"/>
        </authorList>
    </citation>
    <scope>IDENTIFICATION</scope>
</reference>
<dbReference type="STRING" id="65489.A0A0D3GZR0"/>
<evidence type="ECO:0000313" key="3">
    <source>
        <dbReference type="Proteomes" id="UP000026960"/>
    </source>
</evidence>
<dbReference type="HOGENOM" id="CLU_062528_0_0_1"/>
<keyword evidence="3" id="KW-1185">Reference proteome</keyword>
<dbReference type="Gramene" id="OBART08G13120.1">
    <property type="protein sequence ID" value="OBART08G13120.1"/>
    <property type="gene ID" value="OBART08G13120"/>
</dbReference>
<dbReference type="PANTHER" id="PTHR45224">
    <property type="entry name" value="OS01G0527900 PROTEIN-RELATED"/>
    <property type="match status" value="1"/>
</dbReference>
<dbReference type="PaxDb" id="65489-OBART08G13120.1"/>
<reference evidence="2" key="1">
    <citation type="journal article" date="2009" name="Rice">
        <title>De Novo Next Generation Sequencing of Plant Genomes.</title>
        <authorList>
            <person name="Rounsley S."/>
            <person name="Marri P.R."/>
            <person name="Yu Y."/>
            <person name="He R."/>
            <person name="Sisneros N."/>
            <person name="Goicoechea J.L."/>
            <person name="Lee S.J."/>
            <person name="Angelova A."/>
            <person name="Kudrna D."/>
            <person name="Luo M."/>
            <person name="Affourtit J."/>
            <person name="Desany B."/>
            <person name="Knight J."/>
            <person name="Niazi F."/>
            <person name="Egholm M."/>
            <person name="Wing R.A."/>
        </authorList>
    </citation>
    <scope>NUCLEOTIDE SEQUENCE [LARGE SCALE GENOMIC DNA]</scope>
    <source>
        <strain evidence="2">cv. IRGC 105608</strain>
    </source>
</reference>
<name>A0A0D3GZR0_9ORYZ</name>
<evidence type="ECO:0000313" key="2">
    <source>
        <dbReference type="EnsemblPlants" id="OBART08G13120.1"/>
    </source>
</evidence>
<dbReference type="eggNOG" id="ENOG502R4R6">
    <property type="taxonomic scope" value="Eukaryota"/>
</dbReference>
<feature type="compositionally biased region" description="Polar residues" evidence="1">
    <location>
        <begin position="46"/>
        <end position="55"/>
    </location>
</feature>
<proteinExistence type="predicted"/>
<evidence type="ECO:0008006" key="4">
    <source>
        <dbReference type="Google" id="ProtNLM"/>
    </source>
</evidence>
<organism evidence="2">
    <name type="scientific">Oryza barthii</name>
    <dbReference type="NCBI Taxonomy" id="65489"/>
    <lineage>
        <taxon>Eukaryota</taxon>
        <taxon>Viridiplantae</taxon>
        <taxon>Streptophyta</taxon>
        <taxon>Embryophyta</taxon>
        <taxon>Tracheophyta</taxon>
        <taxon>Spermatophyta</taxon>
        <taxon>Magnoliopsida</taxon>
        <taxon>Liliopsida</taxon>
        <taxon>Poales</taxon>
        <taxon>Poaceae</taxon>
        <taxon>BOP clade</taxon>
        <taxon>Oryzoideae</taxon>
        <taxon>Oryzeae</taxon>
        <taxon>Oryzinae</taxon>
        <taxon>Oryza</taxon>
    </lineage>
</organism>
<feature type="region of interest" description="Disordered" evidence="1">
    <location>
        <begin position="38"/>
        <end position="84"/>
    </location>
</feature>
<accession>A0A0D3GZR0</accession>
<dbReference type="EnsemblPlants" id="OBART08G13120.1">
    <property type="protein sequence ID" value="OBART08G13120.1"/>
    <property type="gene ID" value="OBART08G13120"/>
</dbReference>